<protein>
    <submittedName>
        <fullName evidence="1">Uncharacterized protein</fullName>
    </submittedName>
</protein>
<reference evidence="1 2" key="1">
    <citation type="journal article" date="2019" name="Sci. Rep.">
        <title>Orb-weaving spider Araneus ventricosus genome elucidates the spidroin gene catalogue.</title>
        <authorList>
            <person name="Kono N."/>
            <person name="Nakamura H."/>
            <person name="Ohtoshi R."/>
            <person name="Moran D.A.P."/>
            <person name="Shinohara A."/>
            <person name="Yoshida Y."/>
            <person name="Fujiwara M."/>
            <person name="Mori M."/>
            <person name="Tomita M."/>
            <person name="Arakawa K."/>
        </authorList>
    </citation>
    <scope>NUCLEOTIDE SEQUENCE [LARGE SCALE GENOMIC DNA]</scope>
</reference>
<comment type="caution">
    <text evidence="1">The sequence shown here is derived from an EMBL/GenBank/DDBJ whole genome shotgun (WGS) entry which is preliminary data.</text>
</comment>
<gene>
    <name evidence="1" type="ORF">AVEN_155356_1</name>
</gene>
<evidence type="ECO:0000313" key="1">
    <source>
        <dbReference type="EMBL" id="GBL68871.1"/>
    </source>
</evidence>
<dbReference type="AlphaFoldDB" id="A0A4Y1ZUJ2"/>
<dbReference type="EMBL" id="BGPR01229171">
    <property type="protein sequence ID" value="GBL68871.1"/>
    <property type="molecule type" value="Genomic_DNA"/>
</dbReference>
<sequence length="93" mass="10292">MTVSSSHRNRTALGSKPDSIEYLSCASVCYSSNLKSGGVKHYSTDVHGDLKNRVHLRRRTRHLITVQNYTSSSHQNRTALDSNPDSLICLSCA</sequence>
<keyword evidence="2" id="KW-1185">Reference proteome</keyword>
<proteinExistence type="predicted"/>
<dbReference type="Proteomes" id="UP000499080">
    <property type="component" value="Unassembled WGS sequence"/>
</dbReference>
<evidence type="ECO:0000313" key="2">
    <source>
        <dbReference type="Proteomes" id="UP000499080"/>
    </source>
</evidence>
<accession>A0A4Y1ZUJ2</accession>
<organism evidence="1 2">
    <name type="scientific">Araneus ventricosus</name>
    <name type="common">Orbweaver spider</name>
    <name type="synonym">Epeira ventricosa</name>
    <dbReference type="NCBI Taxonomy" id="182803"/>
    <lineage>
        <taxon>Eukaryota</taxon>
        <taxon>Metazoa</taxon>
        <taxon>Ecdysozoa</taxon>
        <taxon>Arthropoda</taxon>
        <taxon>Chelicerata</taxon>
        <taxon>Arachnida</taxon>
        <taxon>Araneae</taxon>
        <taxon>Araneomorphae</taxon>
        <taxon>Entelegynae</taxon>
        <taxon>Araneoidea</taxon>
        <taxon>Araneidae</taxon>
        <taxon>Araneus</taxon>
    </lineage>
</organism>
<name>A0A4Y1ZUJ2_ARAVE</name>